<evidence type="ECO:0000313" key="1">
    <source>
        <dbReference type="EMBL" id="SFE68585.1"/>
    </source>
</evidence>
<proteinExistence type="predicted"/>
<dbReference type="OrthoDB" id="8955051at2"/>
<dbReference type="STRING" id="935223.SAMN04488131_10393"/>
<dbReference type="InterPro" id="IPR015424">
    <property type="entry name" value="PyrdxlP-dep_Trfase"/>
</dbReference>
<dbReference type="AlphaFoldDB" id="A0A1I2CKA7"/>
<keyword evidence="2" id="KW-1185">Reference proteome</keyword>
<dbReference type="Proteomes" id="UP000198596">
    <property type="component" value="Unassembled WGS sequence"/>
</dbReference>
<evidence type="ECO:0000313" key="2">
    <source>
        <dbReference type="Proteomes" id="UP000198596"/>
    </source>
</evidence>
<dbReference type="EMBL" id="FONQ01000003">
    <property type="protein sequence ID" value="SFE68585.1"/>
    <property type="molecule type" value="Genomic_DNA"/>
</dbReference>
<dbReference type="SUPFAM" id="SSF53383">
    <property type="entry name" value="PLP-dependent transferases"/>
    <property type="match status" value="1"/>
</dbReference>
<evidence type="ECO:0008006" key="3">
    <source>
        <dbReference type="Google" id="ProtNLM"/>
    </source>
</evidence>
<organism evidence="1 2">
    <name type="scientific">Flavobacterium xueshanense</name>
    <dbReference type="NCBI Taxonomy" id="935223"/>
    <lineage>
        <taxon>Bacteria</taxon>
        <taxon>Pseudomonadati</taxon>
        <taxon>Bacteroidota</taxon>
        <taxon>Flavobacteriia</taxon>
        <taxon>Flavobacteriales</taxon>
        <taxon>Flavobacteriaceae</taxon>
        <taxon>Flavobacterium</taxon>
    </lineage>
</organism>
<gene>
    <name evidence="1" type="ORF">SAMN04488131_10393</name>
</gene>
<protein>
    <recommendedName>
        <fullName evidence="3">dTDP-4-amino-4,6-dideoxygalactose transaminase</fullName>
    </recommendedName>
</protein>
<name>A0A1I2CKA7_9FLAO</name>
<sequence length="313" mass="37062">MKSIGGYFELESRSFGAYYSDGIALNTARNAFEYLLKVRKYSKVYLPYFTCEVMLEPLKKLEIDFQFYEIDKNLEPVFDYTTIMVQEGFLYTNYFGLKDRFINKLATNISNLIIDNAQSFFSAPLDKIDTIYSARKFFGVSDGAYLFCDKLLNEELELDLSFNRMSHLLRRADTNAEDGYVDFCRNDASLSNQSLKHMSHLTHKILNSIDYDQVKKRRVENFQYLHHFLKDKNLFQIEESHDQIPMVYPYWTKDITLRNKLTVNRIYCATYWPNVLEWCDKDSVEVQLTNELVHLPIDQRYDLADMKNILKYV</sequence>
<dbReference type="RefSeq" id="WP_091203607.1">
    <property type="nucleotide sequence ID" value="NZ_FONQ01000003.1"/>
</dbReference>
<accession>A0A1I2CKA7</accession>
<reference evidence="2" key="1">
    <citation type="submission" date="2016-10" db="EMBL/GenBank/DDBJ databases">
        <authorList>
            <person name="Varghese N."/>
            <person name="Submissions S."/>
        </authorList>
    </citation>
    <scope>NUCLEOTIDE SEQUENCE [LARGE SCALE GENOMIC DNA]</scope>
    <source>
        <strain evidence="2">CGMCC 1.9227</strain>
    </source>
</reference>